<dbReference type="Proteomes" id="UP001146120">
    <property type="component" value="Unassembled WGS sequence"/>
</dbReference>
<protein>
    <recommendedName>
        <fullName evidence="3">C2H2-type domain-containing protein</fullName>
    </recommendedName>
</protein>
<dbReference type="AlphaFoldDB" id="A0AAV2ZB03"/>
<name>A0AAV2ZB03_9STRA</name>
<keyword evidence="2" id="KW-1185">Reference proteome</keyword>
<sequence>MEVLSTALGGKNYRCDSCSKVYARVNGYTNLLSDHRTSHAGFARVARNVIRSGNRITSAVDATSIEIYRCEEWCILE</sequence>
<evidence type="ECO:0000313" key="2">
    <source>
        <dbReference type="Proteomes" id="UP001146120"/>
    </source>
</evidence>
<reference evidence="1" key="1">
    <citation type="submission" date="2022-11" db="EMBL/GenBank/DDBJ databases">
        <authorList>
            <person name="Morgan W.R."/>
            <person name="Tartar A."/>
        </authorList>
    </citation>
    <scope>NUCLEOTIDE SEQUENCE</scope>
    <source>
        <strain evidence="1">ARSEF 373</strain>
    </source>
</reference>
<organism evidence="1 2">
    <name type="scientific">Lagenidium giganteum</name>
    <dbReference type="NCBI Taxonomy" id="4803"/>
    <lineage>
        <taxon>Eukaryota</taxon>
        <taxon>Sar</taxon>
        <taxon>Stramenopiles</taxon>
        <taxon>Oomycota</taxon>
        <taxon>Peronosporomycetes</taxon>
        <taxon>Pythiales</taxon>
        <taxon>Pythiaceae</taxon>
    </lineage>
</organism>
<comment type="caution">
    <text evidence="1">The sequence shown here is derived from an EMBL/GenBank/DDBJ whole genome shotgun (WGS) entry which is preliminary data.</text>
</comment>
<accession>A0AAV2ZB03</accession>
<reference evidence="1" key="2">
    <citation type="journal article" date="2023" name="Microbiol Resour">
        <title>Decontamination and Annotation of the Draft Genome Sequence of the Oomycete Lagenidium giganteum ARSEF 373.</title>
        <authorList>
            <person name="Morgan W.R."/>
            <person name="Tartar A."/>
        </authorList>
    </citation>
    <scope>NUCLEOTIDE SEQUENCE</scope>
    <source>
        <strain evidence="1">ARSEF 373</strain>
    </source>
</reference>
<evidence type="ECO:0008006" key="3">
    <source>
        <dbReference type="Google" id="ProtNLM"/>
    </source>
</evidence>
<gene>
    <name evidence="1" type="ORF">N0F65_010705</name>
</gene>
<evidence type="ECO:0000313" key="1">
    <source>
        <dbReference type="EMBL" id="DBA02777.1"/>
    </source>
</evidence>
<dbReference type="EMBL" id="DAKRPA010000027">
    <property type="protein sequence ID" value="DBA02777.1"/>
    <property type="molecule type" value="Genomic_DNA"/>
</dbReference>
<proteinExistence type="predicted"/>